<name>A0A2S6I8D8_9BACT</name>
<protein>
    <submittedName>
        <fullName evidence="1">Uncharacterized protein</fullName>
    </submittedName>
</protein>
<dbReference type="AlphaFoldDB" id="A0A2S6I8D8"/>
<evidence type="ECO:0000313" key="2">
    <source>
        <dbReference type="Proteomes" id="UP000237662"/>
    </source>
</evidence>
<dbReference type="OrthoDB" id="9823799at2"/>
<evidence type="ECO:0000313" key="1">
    <source>
        <dbReference type="EMBL" id="PPK87753.1"/>
    </source>
</evidence>
<keyword evidence="2" id="KW-1185">Reference proteome</keyword>
<proteinExistence type="predicted"/>
<dbReference type="Proteomes" id="UP000237662">
    <property type="component" value="Unassembled WGS sequence"/>
</dbReference>
<gene>
    <name evidence="1" type="ORF">CLV84_0704</name>
</gene>
<dbReference type="RefSeq" id="WP_104418343.1">
    <property type="nucleotide sequence ID" value="NZ_PTJC01000005.1"/>
</dbReference>
<sequence>MNNTIKYYLPERVLKLTVNYVVKQELTFNEKEEVATMKYRDCYIQDDILLEPLLHADYQCKYIFDYSRYRSWCYNLSFEAEFDENGAGILQAINIETTPVVKDVIVGVVNVAVSLAKLGTTAFLVDSPTHEEPLNVEVIEKTFTETYLIKTGDMNEKDGSRSIQLPKPNVGDLNTKIPTIEVFIKPNKIIRQKKKSKNICVSKTEVYYREPILSNVKIKVLNNGDIQEQTVINEYIYFSQFGATIPLQISFGKFFNKASSKVSFSKATGGLEKFALTNESKIKETVDDFSTSLNAMNTTVGEWHKSKKEKVAEIEKKNKVKSDDRKEKLKNLADKELNDLIKKKGFLEVEKKILILKKEIVELKK</sequence>
<organism evidence="1 2">
    <name type="scientific">Neolewinella xylanilytica</name>
    <dbReference type="NCBI Taxonomy" id="1514080"/>
    <lineage>
        <taxon>Bacteria</taxon>
        <taxon>Pseudomonadati</taxon>
        <taxon>Bacteroidota</taxon>
        <taxon>Saprospiria</taxon>
        <taxon>Saprospirales</taxon>
        <taxon>Lewinellaceae</taxon>
        <taxon>Neolewinella</taxon>
    </lineage>
</organism>
<reference evidence="1 2" key="1">
    <citation type="submission" date="2018-02" db="EMBL/GenBank/DDBJ databases">
        <title>Genomic Encyclopedia of Archaeal and Bacterial Type Strains, Phase II (KMG-II): from individual species to whole genera.</title>
        <authorList>
            <person name="Goeker M."/>
        </authorList>
    </citation>
    <scope>NUCLEOTIDE SEQUENCE [LARGE SCALE GENOMIC DNA]</scope>
    <source>
        <strain evidence="1 2">DSM 29526</strain>
    </source>
</reference>
<dbReference type="EMBL" id="PTJC01000005">
    <property type="protein sequence ID" value="PPK87753.1"/>
    <property type="molecule type" value="Genomic_DNA"/>
</dbReference>
<comment type="caution">
    <text evidence="1">The sequence shown here is derived from an EMBL/GenBank/DDBJ whole genome shotgun (WGS) entry which is preliminary data.</text>
</comment>
<accession>A0A2S6I8D8</accession>